<gene>
    <name evidence="7" type="ORF">LUZ63_010429</name>
</gene>
<evidence type="ECO:0000256" key="4">
    <source>
        <dbReference type="ARBA" id="ARBA00023136"/>
    </source>
</evidence>
<keyword evidence="4 5" id="KW-0472">Membrane</keyword>
<keyword evidence="8" id="KW-1185">Reference proteome</keyword>
<evidence type="ECO:0000256" key="2">
    <source>
        <dbReference type="ARBA" id="ARBA00022692"/>
    </source>
</evidence>
<dbReference type="Pfam" id="PF03168">
    <property type="entry name" value="LEA_2"/>
    <property type="match status" value="1"/>
</dbReference>
<sequence>MAAPGFRHQGTQNPAGGARRLLCCLLALVLTIVVIVGLVILIFWLIVRPKPIDYYVDGASVHDFNISSSDALNATLDLTLVADNHRNHRVSVYYDDFEVTVWYDDNMIAFNNVDPFYQPKRNETRLDVHPLAKSTPLLNSVAKDLKHDRSSGKVELEVRVRSRIRFKVGLAKTKHYTLHAYCPVVVKFSSATNFDRVYCDVDI</sequence>
<name>A0A9Q0HPG8_9POAL</name>
<comment type="caution">
    <text evidence="7">The sequence shown here is derived from an EMBL/GenBank/DDBJ whole genome shotgun (WGS) entry which is preliminary data.</text>
</comment>
<dbReference type="AlphaFoldDB" id="A0A9Q0HPG8"/>
<evidence type="ECO:0000313" key="7">
    <source>
        <dbReference type="EMBL" id="KAJ1693731.1"/>
    </source>
</evidence>
<protein>
    <recommendedName>
        <fullName evidence="6">Late embryogenesis abundant protein LEA-2 subgroup domain-containing protein</fullName>
    </recommendedName>
</protein>
<evidence type="ECO:0000256" key="3">
    <source>
        <dbReference type="ARBA" id="ARBA00022989"/>
    </source>
</evidence>
<evidence type="ECO:0000256" key="5">
    <source>
        <dbReference type="SAM" id="Phobius"/>
    </source>
</evidence>
<dbReference type="InterPro" id="IPR004864">
    <property type="entry name" value="LEA_2"/>
</dbReference>
<comment type="subcellular location">
    <subcellularLocation>
        <location evidence="1">Membrane</location>
        <topology evidence="1">Single-pass membrane protein</topology>
    </subcellularLocation>
</comment>
<reference evidence="7" key="1">
    <citation type="journal article" date="2022" name="Cell">
        <title>Repeat-based holocentromeres influence genome architecture and karyotype evolution.</title>
        <authorList>
            <person name="Hofstatter P.G."/>
            <person name="Thangavel G."/>
            <person name="Lux T."/>
            <person name="Neumann P."/>
            <person name="Vondrak T."/>
            <person name="Novak P."/>
            <person name="Zhang M."/>
            <person name="Costa L."/>
            <person name="Castellani M."/>
            <person name="Scott A."/>
            <person name="Toegelov H."/>
            <person name="Fuchs J."/>
            <person name="Mata-Sucre Y."/>
            <person name="Dias Y."/>
            <person name="Vanzela A.L.L."/>
            <person name="Huettel B."/>
            <person name="Almeida C.C.S."/>
            <person name="Simkova H."/>
            <person name="Souza G."/>
            <person name="Pedrosa-Harand A."/>
            <person name="Macas J."/>
            <person name="Mayer K.F.X."/>
            <person name="Houben A."/>
            <person name="Marques A."/>
        </authorList>
    </citation>
    <scope>NUCLEOTIDE SEQUENCE</scope>
    <source>
        <strain evidence="7">RhyBre1mFocal</strain>
    </source>
</reference>
<evidence type="ECO:0000256" key="1">
    <source>
        <dbReference type="ARBA" id="ARBA00004167"/>
    </source>
</evidence>
<dbReference type="GO" id="GO:0098542">
    <property type="term" value="P:defense response to other organism"/>
    <property type="evidence" value="ECO:0007669"/>
    <property type="project" value="InterPro"/>
</dbReference>
<dbReference type="PANTHER" id="PTHR31234">
    <property type="entry name" value="LATE EMBRYOGENESIS ABUNDANT (LEA) HYDROXYPROLINE-RICH GLYCOPROTEIN FAMILY"/>
    <property type="match status" value="1"/>
</dbReference>
<keyword evidence="2 5" id="KW-0812">Transmembrane</keyword>
<feature type="transmembrane region" description="Helical" evidence="5">
    <location>
        <begin position="21"/>
        <end position="47"/>
    </location>
</feature>
<dbReference type="OrthoDB" id="669838at2759"/>
<proteinExistence type="predicted"/>
<organism evidence="7 8">
    <name type="scientific">Rhynchospora breviuscula</name>
    <dbReference type="NCBI Taxonomy" id="2022672"/>
    <lineage>
        <taxon>Eukaryota</taxon>
        <taxon>Viridiplantae</taxon>
        <taxon>Streptophyta</taxon>
        <taxon>Embryophyta</taxon>
        <taxon>Tracheophyta</taxon>
        <taxon>Spermatophyta</taxon>
        <taxon>Magnoliopsida</taxon>
        <taxon>Liliopsida</taxon>
        <taxon>Poales</taxon>
        <taxon>Cyperaceae</taxon>
        <taxon>Cyperoideae</taxon>
        <taxon>Rhynchosporeae</taxon>
        <taxon>Rhynchospora</taxon>
    </lineage>
</organism>
<keyword evidence="3 5" id="KW-1133">Transmembrane helix</keyword>
<feature type="domain" description="Late embryogenesis abundant protein LEA-2 subgroup" evidence="6">
    <location>
        <begin position="87"/>
        <end position="178"/>
    </location>
</feature>
<dbReference type="PANTHER" id="PTHR31234:SF39">
    <property type="entry name" value="HARPIN-INDUCED PROTEIN 1 CONTAINING PROTEIN, EXPRESSED"/>
    <property type="match status" value="1"/>
</dbReference>
<dbReference type="GO" id="GO:0005886">
    <property type="term" value="C:plasma membrane"/>
    <property type="evidence" value="ECO:0007669"/>
    <property type="project" value="TreeGrafter"/>
</dbReference>
<dbReference type="EMBL" id="JAMQYH010000003">
    <property type="protein sequence ID" value="KAJ1693731.1"/>
    <property type="molecule type" value="Genomic_DNA"/>
</dbReference>
<dbReference type="Proteomes" id="UP001151287">
    <property type="component" value="Unassembled WGS sequence"/>
</dbReference>
<evidence type="ECO:0000259" key="6">
    <source>
        <dbReference type="Pfam" id="PF03168"/>
    </source>
</evidence>
<dbReference type="InterPro" id="IPR044839">
    <property type="entry name" value="NDR1-like"/>
</dbReference>
<accession>A0A9Q0HPG8</accession>
<evidence type="ECO:0000313" key="8">
    <source>
        <dbReference type="Proteomes" id="UP001151287"/>
    </source>
</evidence>